<evidence type="ECO:0000313" key="3">
    <source>
        <dbReference type="Proteomes" id="UP000013201"/>
    </source>
</evidence>
<dbReference type="SUPFAM" id="SSF53098">
    <property type="entry name" value="Ribonuclease H-like"/>
    <property type="match status" value="1"/>
</dbReference>
<dbReference type="EMBL" id="CAVK010000207">
    <property type="protein sequence ID" value="CCW19586.1"/>
    <property type="molecule type" value="Genomic_DNA"/>
</dbReference>
<name>N1MRM1_9SPHN</name>
<dbReference type="InterPro" id="IPR038721">
    <property type="entry name" value="IS701-like_DDE_dom"/>
</dbReference>
<feature type="domain" description="Transposase IS701-like DDE" evidence="1">
    <location>
        <begin position="28"/>
        <end position="240"/>
    </location>
</feature>
<dbReference type="Pfam" id="PF13546">
    <property type="entry name" value="DDE_5"/>
    <property type="match status" value="1"/>
</dbReference>
<reference evidence="3" key="2">
    <citation type="submission" date="2013-04" db="EMBL/GenBank/DDBJ databases">
        <title>Bisphenol A degrading Sphingobium sp. strain BiD32.</title>
        <authorList>
            <person name="Nielsen J.L."/>
            <person name="Zhou N.A."/>
            <person name="Kjeldal H."/>
        </authorList>
    </citation>
    <scope>NUCLEOTIDE SEQUENCE [LARGE SCALE GENOMIC DNA]</scope>
    <source>
        <strain evidence="3">BiD32</strain>
    </source>
</reference>
<evidence type="ECO:0000259" key="1">
    <source>
        <dbReference type="Pfam" id="PF13546"/>
    </source>
</evidence>
<gene>
    <name evidence="2" type="ORF">EBBID32_39550</name>
</gene>
<sequence length="398" mass="43895">MTGASIETTLELWASSLRDVKGRMRGLFTQERVAASANLFLDGLLGDERRKTGWMRAEAAGDPGPWRQQAILGRGHWDADELRDIVREYIVENLAMDDAVLVIDETGFLKQGKASCGVARQYTGSAGKITNCQIGVFAAYVSARGHAFIDRALYLPKTWTGDPVRLAATHVPEAVTFAPKPALAAQMIGRALATNVPFSWVAADAVYGVGEIEQALRRGCKGYVLGVKSDHRFGSWDKNPPVAGTAEKIVRGLAPDAWQRLSAGEGTKGPRLHDWAYCELADLGADEYDETKSGLWTRGLLIRRNISDGDLAFFTTWCPADTGIETLVAVEGHRWAIEDSFETTKNELGLDHNETRSWHGWHRHVSLVMLAFAMMAAIRYRANDVTPPKRSTRRTIKI</sequence>
<dbReference type="NCBIfam" id="NF033540">
    <property type="entry name" value="transpos_IS701"/>
    <property type="match status" value="1"/>
</dbReference>
<dbReference type="AlphaFoldDB" id="N1MRM1"/>
<accession>N1MRM1</accession>
<keyword evidence="3" id="KW-1185">Reference proteome</keyword>
<comment type="caution">
    <text evidence="2">The sequence shown here is derived from an EMBL/GenBank/DDBJ whole genome shotgun (WGS) entry which is preliminary data.</text>
</comment>
<proteinExistence type="predicted"/>
<organism evidence="2 3">
    <name type="scientific">Sphingobium indicum BiD32</name>
    <dbReference type="NCBI Taxonomy" id="1301087"/>
    <lineage>
        <taxon>Bacteria</taxon>
        <taxon>Pseudomonadati</taxon>
        <taxon>Pseudomonadota</taxon>
        <taxon>Alphaproteobacteria</taxon>
        <taxon>Sphingomonadales</taxon>
        <taxon>Sphingomonadaceae</taxon>
        <taxon>Sphingobium</taxon>
    </lineage>
</organism>
<reference evidence="2 3" key="1">
    <citation type="submission" date="2013-03" db="EMBL/GenBank/DDBJ databases">
        <authorList>
            <person name="Le V."/>
        </authorList>
    </citation>
    <scope>NUCLEOTIDE SEQUENCE [LARGE SCALE GENOMIC DNA]</scope>
    <source>
        <strain evidence="2 3">BiD32</strain>
    </source>
</reference>
<dbReference type="InterPro" id="IPR012337">
    <property type="entry name" value="RNaseH-like_sf"/>
</dbReference>
<dbReference type="OrthoDB" id="583339at2"/>
<dbReference type="InterPro" id="IPR039365">
    <property type="entry name" value="IS701-like"/>
</dbReference>
<evidence type="ECO:0000313" key="2">
    <source>
        <dbReference type="EMBL" id="CCW19586.1"/>
    </source>
</evidence>
<protein>
    <submittedName>
        <fullName evidence="2">Mobile element protein</fullName>
    </submittedName>
</protein>
<dbReference type="PANTHER" id="PTHR33627">
    <property type="entry name" value="TRANSPOSASE"/>
    <property type="match status" value="1"/>
</dbReference>
<dbReference type="Proteomes" id="UP000013201">
    <property type="component" value="Unassembled WGS sequence"/>
</dbReference>
<dbReference type="PANTHER" id="PTHR33627:SF1">
    <property type="entry name" value="TRANSPOSASE"/>
    <property type="match status" value="1"/>
</dbReference>